<evidence type="ECO:0000256" key="1">
    <source>
        <dbReference type="SAM" id="MobiDB-lite"/>
    </source>
</evidence>
<accession>A0AAV5V276</accession>
<feature type="transmembrane region" description="Helical" evidence="2">
    <location>
        <begin position="6"/>
        <end position="24"/>
    </location>
</feature>
<organism evidence="3 4">
    <name type="scientific">Pristionchus fissidentatus</name>
    <dbReference type="NCBI Taxonomy" id="1538716"/>
    <lineage>
        <taxon>Eukaryota</taxon>
        <taxon>Metazoa</taxon>
        <taxon>Ecdysozoa</taxon>
        <taxon>Nematoda</taxon>
        <taxon>Chromadorea</taxon>
        <taxon>Rhabditida</taxon>
        <taxon>Rhabditina</taxon>
        <taxon>Diplogasteromorpha</taxon>
        <taxon>Diplogasteroidea</taxon>
        <taxon>Neodiplogasteridae</taxon>
        <taxon>Pristionchus</taxon>
    </lineage>
</organism>
<keyword evidence="2" id="KW-0812">Transmembrane</keyword>
<gene>
    <name evidence="3" type="ORF">PFISCL1PPCAC_3351</name>
</gene>
<comment type="caution">
    <text evidence="3">The sequence shown here is derived from an EMBL/GenBank/DDBJ whole genome shotgun (WGS) entry which is preliminary data.</text>
</comment>
<protein>
    <submittedName>
        <fullName evidence="3">Uncharacterized protein</fullName>
    </submittedName>
</protein>
<proteinExistence type="predicted"/>
<keyword evidence="2" id="KW-0472">Membrane</keyword>
<evidence type="ECO:0000256" key="2">
    <source>
        <dbReference type="SAM" id="Phobius"/>
    </source>
</evidence>
<evidence type="ECO:0000313" key="3">
    <source>
        <dbReference type="EMBL" id="GMT12054.1"/>
    </source>
</evidence>
<dbReference type="Proteomes" id="UP001432322">
    <property type="component" value="Unassembled WGS sequence"/>
</dbReference>
<dbReference type="AlphaFoldDB" id="A0AAV5V276"/>
<keyword evidence="2" id="KW-1133">Transmembrane helix</keyword>
<keyword evidence="4" id="KW-1185">Reference proteome</keyword>
<evidence type="ECO:0000313" key="4">
    <source>
        <dbReference type="Proteomes" id="UP001432322"/>
    </source>
</evidence>
<feature type="non-terminal residue" evidence="3">
    <location>
        <position position="1"/>
    </location>
</feature>
<reference evidence="3" key="1">
    <citation type="submission" date="2023-10" db="EMBL/GenBank/DDBJ databases">
        <title>Genome assembly of Pristionchus species.</title>
        <authorList>
            <person name="Yoshida K."/>
            <person name="Sommer R.J."/>
        </authorList>
    </citation>
    <scope>NUCLEOTIDE SEQUENCE</scope>
    <source>
        <strain evidence="3">RS5133</strain>
    </source>
</reference>
<sequence>SSLINFPLVAAPALTALPLLTFFVKSSKSRSNSNTKVSAQKTGTELRLQTRSGVSPATVRPSIQSNALSVSVGFD</sequence>
<dbReference type="EMBL" id="BTSY01000001">
    <property type="protein sequence ID" value="GMT12054.1"/>
    <property type="molecule type" value="Genomic_DNA"/>
</dbReference>
<feature type="compositionally biased region" description="Low complexity" evidence="1">
    <location>
        <begin position="27"/>
        <end position="38"/>
    </location>
</feature>
<feature type="region of interest" description="Disordered" evidence="1">
    <location>
        <begin position="27"/>
        <end position="60"/>
    </location>
</feature>
<name>A0AAV5V276_9BILA</name>
<feature type="compositionally biased region" description="Polar residues" evidence="1">
    <location>
        <begin position="39"/>
        <end position="60"/>
    </location>
</feature>